<dbReference type="PANTHER" id="PTHR40043:SF1">
    <property type="entry name" value="UPF0719 INNER MEMBRANE PROTEIN YJFL"/>
    <property type="match status" value="1"/>
</dbReference>
<evidence type="ECO:0000256" key="5">
    <source>
        <dbReference type="ARBA" id="ARBA00022989"/>
    </source>
</evidence>
<evidence type="ECO:0000313" key="9">
    <source>
        <dbReference type="Proteomes" id="UP001403385"/>
    </source>
</evidence>
<dbReference type="Pfam" id="PF03994">
    <property type="entry name" value="DUF350"/>
    <property type="match status" value="2"/>
</dbReference>
<comment type="subcellular location">
    <subcellularLocation>
        <location evidence="1">Cell membrane</location>
        <topology evidence="1">Multi-pass membrane protein</topology>
    </subcellularLocation>
</comment>
<feature type="transmembrane region" description="Helical" evidence="7">
    <location>
        <begin position="223"/>
        <end position="241"/>
    </location>
</feature>
<keyword evidence="4 7" id="KW-0812">Transmembrane</keyword>
<dbReference type="Proteomes" id="UP001403385">
    <property type="component" value="Unassembled WGS sequence"/>
</dbReference>
<gene>
    <name evidence="8" type="ORF">AAG747_14480</name>
</gene>
<dbReference type="EMBL" id="JBDKWZ010000007">
    <property type="protein sequence ID" value="MEN7549126.1"/>
    <property type="molecule type" value="Genomic_DNA"/>
</dbReference>
<name>A0AAW9SEK1_9BACT</name>
<dbReference type="PANTHER" id="PTHR40043">
    <property type="entry name" value="UPF0719 INNER MEMBRANE PROTEIN YJFL"/>
    <property type="match status" value="1"/>
</dbReference>
<dbReference type="RefSeq" id="WP_346821896.1">
    <property type="nucleotide sequence ID" value="NZ_JBDKWZ010000007.1"/>
</dbReference>
<evidence type="ECO:0000256" key="3">
    <source>
        <dbReference type="ARBA" id="ARBA00022475"/>
    </source>
</evidence>
<dbReference type="GO" id="GO:0005886">
    <property type="term" value="C:plasma membrane"/>
    <property type="evidence" value="ECO:0007669"/>
    <property type="project" value="UniProtKB-SubCell"/>
</dbReference>
<protein>
    <submittedName>
        <fullName evidence="8">DUF350 domain-containing protein</fullName>
    </submittedName>
</protein>
<organism evidence="8 9">
    <name type="scientific">Rapidithrix thailandica</name>
    <dbReference type="NCBI Taxonomy" id="413964"/>
    <lineage>
        <taxon>Bacteria</taxon>
        <taxon>Pseudomonadati</taxon>
        <taxon>Bacteroidota</taxon>
        <taxon>Cytophagia</taxon>
        <taxon>Cytophagales</taxon>
        <taxon>Flammeovirgaceae</taxon>
        <taxon>Rapidithrix</taxon>
    </lineage>
</organism>
<evidence type="ECO:0000313" key="8">
    <source>
        <dbReference type="EMBL" id="MEN7549126.1"/>
    </source>
</evidence>
<evidence type="ECO:0000256" key="1">
    <source>
        <dbReference type="ARBA" id="ARBA00004651"/>
    </source>
</evidence>
<evidence type="ECO:0000256" key="6">
    <source>
        <dbReference type="ARBA" id="ARBA00023136"/>
    </source>
</evidence>
<feature type="transmembrane region" description="Helical" evidence="7">
    <location>
        <begin position="192"/>
        <end position="211"/>
    </location>
</feature>
<dbReference type="InterPro" id="IPR007140">
    <property type="entry name" value="DUF350"/>
</dbReference>
<keyword evidence="9" id="KW-1185">Reference proteome</keyword>
<keyword evidence="6 7" id="KW-0472">Membrane</keyword>
<feature type="transmembrane region" description="Helical" evidence="7">
    <location>
        <begin position="261"/>
        <end position="280"/>
    </location>
</feature>
<feature type="transmembrane region" description="Helical" evidence="7">
    <location>
        <begin position="76"/>
        <end position="101"/>
    </location>
</feature>
<evidence type="ECO:0000256" key="4">
    <source>
        <dbReference type="ARBA" id="ARBA00022692"/>
    </source>
</evidence>
<reference evidence="8 9" key="1">
    <citation type="submission" date="2024-04" db="EMBL/GenBank/DDBJ databases">
        <title>Novel genus in family Flammeovirgaceae.</title>
        <authorList>
            <person name="Nguyen T.H."/>
            <person name="Vuong T.Q."/>
            <person name="Le H."/>
            <person name="Kim S.-G."/>
        </authorList>
    </citation>
    <scope>NUCLEOTIDE SEQUENCE [LARGE SCALE GENOMIC DNA]</scope>
    <source>
        <strain evidence="8 9">JCM 23209</strain>
    </source>
</reference>
<comment type="similarity">
    <text evidence="2">Belongs to the UPF0719 family.</text>
</comment>
<evidence type="ECO:0000256" key="2">
    <source>
        <dbReference type="ARBA" id="ARBA00005779"/>
    </source>
</evidence>
<accession>A0AAW9SEK1</accession>
<feature type="transmembrane region" description="Helical" evidence="7">
    <location>
        <begin position="150"/>
        <end position="171"/>
    </location>
</feature>
<feature type="transmembrane region" description="Helical" evidence="7">
    <location>
        <begin position="6"/>
        <end position="27"/>
    </location>
</feature>
<evidence type="ECO:0000256" key="7">
    <source>
        <dbReference type="SAM" id="Phobius"/>
    </source>
</evidence>
<comment type="caution">
    <text evidence="8">The sequence shown here is derived from an EMBL/GenBank/DDBJ whole genome shotgun (WGS) entry which is preliminary data.</text>
</comment>
<keyword evidence="3" id="KW-1003">Cell membrane</keyword>
<proteinExistence type="inferred from homology"/>
<feature type="transmembrane region" description="Helical" evidence="7">
    <location>
        <begin position="48"/>
        <end position="70"/>
    </location>
</feature>
<sequence>MESLALLENLASPLSLLVLYVVIFLLAKWIKNFLLPYKLDEELTEKDNLAQGVSLGGYFIGVTAIFVGVVDGPSYGWVYDLVITAAYSLAGIVVLNFSRLINDKFVLRHFSTTKEIVEDKNVGTGVVECASYIASGLVIAGAVHGEGGSWVTALVFYLIGQVALILFSFLYDLVTPYKVHEEIEKDNVAAGLGFAGGLIAIGIIVMRAVSGDFESWAVNLQELVLDIILVFVFLVVVRLVFDKWILLKADLNKEITQDRNLAAGILEFTVAVSFSTVLFFTI</sequence>
<feature type="transmembrane region" description="Helical" evidence="7">
    <location>
        <begin position="122"/>
        <end position="144"/>
    </location>
</feature>
<keyword evidence="5 7" id="KW-1133">Transmembrane helix</keyword>
<dbReference type="AlphaFoldDB" id="A0AAW9SEK1"/>